<organism evidence="4 5">
    <name type="scientific">Acidipila rosea</name>
    <dbReference type="NCBI Taxonomy" id="768535"/>
    <lineage>
        <taxon>Bacteria</taxon>
        <taxon>Pseudomonadati</taxon>
        <taxon>Acidobacteriota</taxon>
        <taxon>Terriglobia</taxon>
        <taxon>Terriglobales</taxon>
        <taxon>Acidobacteriaceae</taxon>
        <taxon>Acidipila</taxon>
    </lineage>
</organism>
<dbReference type="Proteomes" id="UP000295210">
    <property type="component" value="Unassembled WGS sequence"/>
</dbReference>
<dbReference type="RefSeq" id="WP_131998754.1">
    <property type="nucleotide sequence ID" value="NZ_SMGK01000006.1"/>
</dbReference>
<feature type="domain" description="DUF4440" evidence="3">
    <location>
        <begin position="39"/>
        <end position="144"/>
    </location>
</feature>
<sequence>MKKYKLLLASLFIAGAAPVYAQISPAPETAQTAEVQQFQKLEDQWSIAEVKRDQYTMELLLSPVYVGISSKGDISTRNQQIAALFDRTSAELTSMEQKVVSVRTFGDLAVVEGTYILKHHENGNTIEDRGIFTHVFQKIRSNWLCVNAQRTLVVQQSDEKPAKISKKSDAPLPFHIPLLHKGSTSNTQANTNVEQQPQ</sequence>
<gene>
    <name evidence="4" type="ORF">C7378_3138</name>
</gene>
<evidence type="ECO:0000256" key="2">
    <source>
        <dbReference type="SAM" id="SignalP"/>
    </source>
</evidence>
<evidence type="ECO:0000256" key="1">
    <source>
        <dbReference type="SAM" id="MobiDB-lite"/>
    </source>
</evidence>
<accession>A0A4R1L1G0</accession>
<feature type="region of interest" description="Disordered" evidence="1">
    <location>
        <begin position="175"/>
        <end position="198"/>
    </location>
</feature>
<protein>
    <submittedName>
        <fullName evidence="4">Uncharacterized protein DUF4440</fullName>
    </submittedName>
</protein>
<dbReference type="EMBL" id="SMGK01000006">
    <property type="protein sequence ID" value="TCK70750.1"/>
    <property type="molecule type" value="Genomic_DNA"/>
</dbReference>
<evidence type="ECO:0000313" key="5">
    <source>
        <dbReference type="Proteomes" id="UP000295210"/>
    </source>
</evidence>
<dbReference type="SUPFAM" id="SSF54427">
    <property type="entry name" value="NTF2-like"/>
    <property type="match status" value="1"/>
</dbReference>
<keyword evidence="5" id="KW-1185">Reference proteome</keyword>
<feature type="compositionally biased region" description="Polar residues" evidence="1">
    <location>
        <begin position="182"/>
        <end position="198"/>
    </location>
</feature>
<dbReference type="InterPro" id="IPR027843">
    <property type="entry name" value="DUF4440"/>
</dbReference>
<comment type="caution">
    <text evidence="4">The sequence shown here is derived from an EMBL/GenBank/DDBJ whole genome shotgun (WGS) entry which is preliminary data.</text>
</comment>
<feature type="chain" id="PRO_5020921355" evidence="2">
    <location>
        <begin position="22"/>
        <end position="198"/>
    </location>
</feature>
<name>A0A4R1L1G0_9BACT</name>
<feature type="signal peptide" evidence="2">
    <location>
        <begin position="1"/>
        <end position="21"/>
    </location>
</feature>
<evidence type="ECO:0000313" key="4">
    <source>
        <dbReference type="EMBL" id="TCK70750.1"/>
    </source>
</evidence>
<proteinExistence type="predicted"/>
<keyword evidence="2" id="KW-0732">Signal</keyword>
<dbReference type="Gene3D" id="3.10.450.50">
    <property type="match status" value="1"/>
</dbReference>
<dbReference type="Pfam" id="PF14534">
    <property type="entry name" value="DUF4440"/>
    <property type="match status" value="1"/>
</dbReference>
<reference evidence="4 5" key="1">
    <citation type="submission" date="2019-03" db="EMBL/GenBank/DDBJ databases">
        <title>Genomic Encyclopedia of Type Strains, Phase IV (KMG-IV): sequencing the most valuable type-strain genomes for metagenomic binning, comparative biology and taxonomic classification.</title>
        <authorList>
            <person name="Goeker M."/>
        </authorList>
    </citation>
    <scope>NUCLEOTIDE SEQUENCE [LARGE SCALE GENOMIC DNA]</scope>
    <source>
        <strain evidence="4 5">DSM 103428</strain>
    </source>
</reference>
<dbReference type="OrthoDB" id="119798at2"/>
<dbReference type="AlphaFoldDB" id="A0A4R1L1G0"/>
<evidence type="ECO:0000259" key="3">
    <source>
        <dbReference type="Pfam" id="PF14534"/>
    </source>
</evidence>
<dbReference type="InterPro" id="IPR032710">
    <property type="entry name" value="NTF2-like_dom_sf"/>
</dbReference>